<comment type="caution">
    <text evidence="2">The sequence shown here is derived from an EMBL/GenBank/DDBJ whole genome shotgun (WGS) entry which is preliminary data.</text>
</comment>
<proteinExistence type="predicted"/>
<accession>A0ABN9ADD2</accession>
<keyword evidence="1" id="KW-0802">TPR repeat</keyword>
<organism evidence="2 3">
    <name type="scientific">Staurois parvus</name>
    <dbReference type="NCBI Taxonomy" id="386267"/>
    <lineage>
        <taxon>Eukaryota</taxon>
        <taxon>Metazoa</taxon>
        <taxon>Chordata</taxon>
        <taxon>Craniata</taxon>
        <taxon>Vertebrata</taxon>
        <taxon>Euteleostomi</taxon>
        <taxon>Amphibia</taxon>
        <taxon>Batrachia</taxon>
        <taxon>Anura</taxon>
        <taxon>Neobatrachia</taxon>
        <taxon>Ranoidea</taxon>
        <taxon>Ranidae</taxon>
        <taxon>Staurois</taxon>
    </lineage>
</organism>
<dbReference type="InterPro" id="IPR011990">
    <property type="entry name" value="TPR-like_helical_dom_sf"/>
</dbReference>
<evidence type="ECO:0000313" key="2">
    <source>
        <dbReference type="EMBL" id="CAI9532647.1"/>
    </source>
</evidence>
<dbReference type="Proteomes" id="UP001162483">
    <property type="component" value="Unassembled WGS sequence"/>
</dbReference>
<gene>
    <name evidence="2" type="ORF">SPARVUS_LOCUS253440</name>
</gene>
<reference evidence="2" key="1">
    <citation type="submission" date="2023-05" db="EMBL/GenBank/DDBJ databases">
        <authorList>
            <person name="Stuckert A."/>
        </authorList>
    </citation>
    <scope>NUCLEOTIDE SEQUENCE</scope>
</reference>
<sequence length="289" mass="32857">MELYVRRAEAFLQLGDFQSAAVNLQKACSGSDPSGEHIELLATTYYLQGQSLLEQKCPMDAMECFTRAAELQPQNRHYRMHSICCLAALGRYAECLGLLNKQLEEEGGNPDLYIVRARLYDHLNKTTLTYQDTQRALFLDPQHQEAIKMKAKLVAKAEEAKDKAVNCAVQGQLHDALQKISYAIENNPSAGGYHIFRGIVYRKMQDFSPAVEDFVQAMQLCNADGVPDLQLHWEAEKQLILTYNDFAVHCYMKGFYRDGVLLLNKALKGEKTKKELYMNRGDCFLRLGR</sequence>
<keyword evidence="3" id="KW-1185">Reference proteome</keyword>
<name>A0ABN9ADD2_9NEOB</name>
<dbReference type="PANTHER" id="PTHR45153:SF1">
    <property type="entry name" value="TETRATRICOPEPTIDE REPEAT PROTEIN 16"/>
    <property type="match status" value="1"/>
</dbReference>
<feature type="repeat" description="TPR" evidence="1">
    <location>
        <begin position="42"/>
        <end position="75"/>
    </location>
</feature>
<dbReference type="PANTHER" id="PTHR45153">
    <property type="entry name" value="TETRATRICOPEPTIDE REPEAT PROTEIN 16"/>
    <property type="match status" value="1"/>
</dbReference>
<protein>
    <submittedName>
        <fullName evidence="2">Uncharacterized protein</fullName>
    </submittedName>
</protein>
<evidence type="ECO:0000313" key="3">
    <source>
        <dbReference type="Proteomes" id="UP001162483"/>
    </source>
</evidence>
<dbReference type="SUPFAM" id="SSF48452">
    <property type="entry name" value="TPR-like"/>
    <property type="match status" value="1"/>
</dbReference>
<dbReference type="EMBL" id="CATNWA010000076">
    <property type="protein sequence ID" value="CAI9532647.1"/>
    <property type="molecule type" value="Genomic_DNA"/>
</dbReference>
<dbReference type="InterPro" id="IPR019734">
    <property type="entry name" value="TPR_rpt"/>
</dbReference>
<dbReference type="SMART" id="SM00028">
    <property type="entry name" value="TPR"/>
    <property type="match status" value="5"/>
</dbReference>
<dbReference type="Gene3D" id="1.25.40.10">
    <property type="entry name" value="Tetratricopeptide repeat domain"/>
    <property type="match status" value="2"/>
</dbReference>
<evidence type="ECO:0000256" key="1">
    <source>
        <dbReference type="PROSITE-ProRule" id="PRU00339"/>
    </source>
</evidence>
<dbReference type="PROSITE" id="PS50005">
    <property type="entry name" value="TPR"/>
    <property type="match status" value="1"/>
</dbReference>